<accession>A0ABQ2Z5Y1</accession>
<protein>
    <recommendedName>
        <fullName evidence="1">CHAD domain-containing protein</fullName>
    </recommendedName>
</protein>
<dbReference type="PANTHER" id="PTHR39339:SF1">
    <property type="entry name" value="CHAD DOMAIN-CONTAINING PROTEIN"/>
    <property type="match status" value="1"/>
</dbReference>
<gene>
    <name evidence="2" type="ORF">GCM10007160_36550</name>
</gene>
<comment type="caution">
    <text evidence="2">The sequence shown here is derived from an EMBL/GenBank/DDBJ whole genome shotgun (WGS) entry which is preliminary data.</text>
</comment>
<evidence type="ECO:0000313" key="2">
    <source>
        <dbReference type="EMBL" id="GGY05571.1"/>
    </source>
</evidence>
<organism evidence="2 3">
    <name type="scientific">Litchfieldella qijiaojingensis</name>
    <dbReference type="NCBI Taxonomy" id="980347"/>
    <lineage>
        <taxon>Bacteria</taxon>
        <taxon>Pseudomonadati</taxon>
        <taxon>Pseudomonadota</taxon>
        <taxon>Gammaproteobacteria</taxon>
        <taxon>Oceanospirillales</taxon>
        <taxon>Halomonadaceae</taxon>
        <taxon>Litchfieldella</taxon>
    </lineage>
</organism>
<name>A0ABQ2Z5Y1_9GAMM</name>
<dbReference type="PROSITE" id="PS51708">
    <property type="entry name" value="CHAD"/>
    <property type="match status" value="1"/>
</dbReference>
<sequence>MAESLLAITEIPKLKRTLKGLKRHSRATSRLRDLDVFLDDLSRSTSLEAPSVRGALTAFLRQQTRKEHQALSSRLRQPAYHEEMKRWQHTIGSKQLSRHLSAIEPDAIRGVLHQRLARHDAELASLGPDSPDTDLHQLRKTVKRIRYLAELEPMEHRGLIDRLKDHQARLGDFQDLCTQLQLLDAFAASPDAQAIPEDDATSLATWVETLTRRKAELRKEILRLESLV</sequence>
<evidence type="ECO:0000259" key="1">
    <source>
        <dbReference type="PROSITE" id="PS51708"/>
    </source>
</evidence>
<dbReference type="EMBL" id="BMXS01000024">
    <property type="protein sequence ID" value="GGY05571.1"/>
    <property type="molecule type" value="Genomic_DNA"/>
</dbReference>
<evidence type="ECO:0000313" key="3">
    <source>
        <dbReference type="Proteomes" id="UP000653056"/>
    </source>
</evidence>
<proteinExistence type="predicted"/>
<dbReference type="Pfam" id="PF05235">
    <property type="entry name" value="CHAD"/>
    <property type="match status" value="1"/>
</dbReference>
<keyword evidence="3" id="KW-1185">Reference proteome</keyword>
<dbReference type="InterPro" id="IPR007899">
    <property type="entry name" value="CHAD_dom"/>
</dbReference>
<dbReference type="Proteomes" id="UP000653056">
    <property type="component" value="Unassembled WGS sequence"/>
</dbReference>
<dbReference type="PANTHER" id="PTHR39339">
    <property type="entry name" value="SLR1444 PROTEIN"/>
    <property type="match status" value="1"/>
</dbReference>
<feature type="domain" description="CHAD" evidence="1">
    <location>
        <begin position="1"/>
        <end position="228"/>
    </location>
</feature>
<dbReference type="SMART" id="SM00880">
    <property type="entry name" value="CHAD"/>
    <property type="match status" value="1"/>
</dbReference>
<reference evidence="3" key="1">
    <citation type="journal article" date="2019" name="Int. J. Syst. Evol. Microbiol.">
        <title>The Global Catalogue of Microorganisms (GCM) 10K type strain sequencing project: providing services to taxonomists for standard genome sequencing and annotation.</title>
        <authorList>
            <consortium name="The Broad Institute Genomics Platform"/>
            <consortium name="The Broad Institute Genome Sequencing Center for Infectious Disease"/>
            <person name="Wu L."/>
            <person name="Ma J."/>
        </authorList>
    </citation>
    <scope>NUCLEOTIDE SEQUENCE [LARGE SCALE GENOMIC DNA]</scope>
    <source>
        <strain evidence="3">KCTC 22228</strain>
    </source>
</reference>
<dbReference type="InterPro" id="IPR038186">
    <property type="entry name" value="CHAD_dom_sf"/>
</dbReference>
<dbReference type="Gene3D" id="1.40.20.10">
    <property type="entry name" value="CHAD domain"/>
    <property type="match status" value="1"/>
</dbReference>